<protein>
    <submittedName>
        <fullName evidence="2">Transposable element P transposase</fullName>
    </submittedName>
</protein>
<feature type="domain" description="Transposable element P transposase-like RNase H" evidence="1">
    <location>
        <begin position="58"/>
        <end position="187"/>
    </location>
</feature>
<dbReference type="Proteomes" id="UP000054359">
    <property type="component" value="Unassembled WGS sequence"/>
</dbReference>
<organism evidence="2 3">
    <name type="scientific">Stegodyphus mimosarum</name>
    <name type="common">African social velvet spider</name>
    <dbReference type="NCBI Taxonomy" id="407821"/>
    <lineage>
        <taxon>Eukaryota</taxon>
        <taxon>Metazoa</taxon>
        <taxon>Ecdysozoa</taxon>
        <taxon>Arthropoda</taxon>
        <taxon>Chelicerata</taxon>
        <taxon>Arachnida</taxon>
        <taxon>Araneae</taxon>
        <taxon>Araneomorphae</taxon>
        <taxon>Entelegynae</taxon>
        <taxon>Eresoidea</taxon>
        <taxon>Eresidae</taxon>
        <taxon>Stegodyphus</taxon>
    </lineage>
</organism>
<dbReference type="Pfam" id="PF21787">
    <property type="entry name" value="TNP-like_RNaseH_N"/>
    <property type="match status" value="1"/>
</dbReference>
<reference evidence="2 3" key="1">
    <citation type="submission" date="2013-11" db="EMBL/GenBank/DDBJ databases">
        <title>Genome sequencing of Stegodyphus mimosarum.</title>
        <authorList>
            <person name="Bechsgaard J."/>
        </authorList>
    </citation>
    <scope>NUCLEOTIDE SEQUENCE [LARGE SCALE GENOMIC DNA]</scope>
</reference>
<evidence type="ECO:0000313" key="2">
    <source>
        <dbReference type="EMBL" id="KFM80775.1"/>
    </source>
</evidence>
<feature type="non-terminal residue" evidence="2">
    <location>
        <position position="214"/>
    </location>
</feature>
<dbReference type="OMA" id="KNIATHA"/>
<dbReference type="InterPro" id="IPR048365">
    <property type="entry name" value="TNP-like_RNaseH_N"/>
</dbReference>
<keyword evidence="3" id="KW-1185">Reference proteome</keyword>
<gene>
    <name evidence="2" type="ORF">X975_21323</name>
</gene>
<dbReference type="AlphaFoldDB" id="A0A087UTT6"/>
<evidence type="ECO:0000259" key="1">
    <source>
        <dbReference type="Pfam" id="PF21787"/>
    </source>
</evidence>
<sequence>MLKIPRRSIAKWSNEGIIKGLKVRFALGKHGYNYLHRIGFPVPSYSTLNKRLQGLEMNFGVISDMIELLKIKGEKMDASDKDCILSLDEMEISGNPDFDVSKRKFIGKCTLGNQKGAGNHYLVILLRGLKLKWKQVVAHEITGQVTGCQLKQLVVNVIEAVNSVGFNVVGIVSDMAAVNRSLWNSLGITVSRNQRINFTTDIKGKIIYVFADVP</sequence>
<accession>A0A087UTT6</accession>
<dbReference type="EMBL" id="KK121580">
    <property type="protein sequence ID" value="KFM80775.1"/>
    <property type="molecule type" value="Genomic_DNA"/>
</dbReference>
<name>A0A087UTT6_STEMI</name>
<evidence type="ECO:0000313" key="3">
    <source>
        <dbReference type="Proteomes" id="UP000054359"/>
    </source>
</evidence>
<dbReference type="OrthoDB" id="6503477at2759"/>
<proteinExistence type="predicted"/>